<dbReference type="Gene3D" id="3.30.1490.130">
    <property type="entry name" value="D-aminoacylase. Domain 3"/>
    <property type="match status" value="1"/>
</dbReference>
<reference evidence="2 3" key="1">
    <citation type="submission" date="2020-08" db="EMBL/GenBank/DDBJ databases">
        <title>Genomic Encyclopedia of Type Strains, Phase IV (KMG-IV): sequencing the most valuable type-strain genomes for metagenomic binning, comparative biology and taxonomic classification.</title>
        <authorList>
            <person name="Goeker M."/>
        </authorList>
    </citation>
    <scope>NUCLEOTIDE SEQUENCE [LARGE SCALE GENOMIC DNA]</scope>
    <source>
        <strain evidence="2 3">DSM 105074</strain>
    </source>
</reference>
<evidence type="ECO:0000259" key="1">
    <source>
        <dbReference type="Pfam" id="PF07969"/>
    </source>
</evidence>
<dbReference type="Proteomes" id="UP000557307">
    <property type="component" value="Unassembled WGS sequence"/>
</dbReference>
<dbReference type="GO" id="GO:0047420">
    <property type="term" value="F:N-acyl-D-amino-acid deacylase activity"/>
    <property type="evidence" value="ECO:0007669"/>
    <property type="project" value="UniProtKB-EC"/>
</dbReference>
<feature type="domain" description="Amidohydrolase 3" evidence="1">
    <location>
        <begin position="64"/>
        <end position="532"/>
    </location>
</feature>
<dbReference type="GO" id="GO:0016812">
    <property type="term" value="F:hydrolase activity, acting on carbon-nitrogen (but not peptide) bonds, in cyclic amides"/>
    <property type="evidence" value="ECO:0007669"/>
    <property type="project" value="TreeGrafter"/>
</dbReference>
<dbReference type="GO" id="GO:0005829">
    <property type="term" value="C:cytosol"/>
    <property type="evidence" value="ECO:0007669"/>
    <property type="project" value="TreeGrafter"/>
</dbReference>
<dbReference type="SUPFAM" id="SSF51556">
    <property type="entry name" value="Metallo-dependent hydrolases"/>
    <property type="match status" value="1"/>
</dbReference>
<proteinExistence type="predicted"/>
<dbReference type="InterPro" id="IPR011059">
    <property type="entry name" value="Metal-dep_hydrolase_composite"/>
</dbReference>
<dbReference type="CDD" id="cd01297">
    <property type="entry name" value="D-aminoacylase"/>
    <property type="match status" value="1"/>
</dbReference>
<dbReference type="AlphaFoldDB" id="A0A840TV77"/>
<dbReference type="Gene3D" id="3.20.20.140">
    <property type="entry name" value="Metal-dependent hydrolases"/>
    <property type="match status" value="1"/>
</dbReference>
<organism evidence="2 3">
    <name type="scientific">Rhabdobacter roseus</name>
    <dbReference type="NCBI Taxonomy" id="1655419"/>
    <lineage>
        <taxon>Bacteria</taxon>
        <taxon>Pseudomonadati</taxon>
        <taxon>Bacteroidota</taxon>
        <taxon>Cytophagia</taxon>
        <taxon>Cytophagales</taxon>
        <taxon>Cytophagaceae</taxon>
        <taxon>Rhabdobacter</taxon>
    </lineage>
</organism>
<accession>A0A840TV77</accession>
<dbReference type="PANTHER" id="PTHR11647">
    <property type="entry name" value="HYDRANTOINASE/DIHYDROPYRIMIDINASE FAMILY MEMBER"/>
    <property type="match status" value="1"/>
</dbReference>
<evidence type="ECO:0000313" key="2">
    <source>
        <dbReference type="EMBL" id="MBB5287154.1"/>
    </source>
</evidence>
<name>A0A840TV77_9BACT</name>
<protein>
    <submittedName>
        <fullName evidence="2">N-acyl-D-amino-acid deacylase</fullName>
        <ecNumber evidence="2">3.5.1.81</ecNumber>
    </submittedName>
</protein>
<dbReference type="SUPFAM" id="SSF51338">
    <property type="entry name" value="Composite domain of metallo-dependent hydrolases"/>
    <property type="match status" value="1"/>
</dbReference>
<dbReference type="InterPro" id="IPR023100">
    <property type="entry name" value="D-aminoacylase_insert_dom_sf"/>
</dbReference>
<dbReference type="EMBL" id="JACHGF010000014">
    <property type="protein sequence ID" value="MBB5287154.1"/>
    <property type="molecule type" value="Genomic_DNA"/>
</dbReference>
<gene>
    <name evidence="2" type="ORF">HNQ92_005316</name>
</gene>
<dbReference type="Gene3D" id="2.30.40.10">
    <property type="entry name" value="Urease, subunit C, domain 1"/>
    <property type="match status" value="1"/>
</dbReference>
<dbReference type="PANTHER" id="PTHR11647:SF1">
    <property type="entry name" value="COLLAPSIN RESPONSE MEDIATOR PROTEIN"/>
    <property type="match status" value="1"/>
</dbReference>
<sequence length="555" mass="61414">MTKRLLLLLLGYLVYVPLFAQTYDLIIRNGTLYDGSGGVPYTGDLAIQGQRIAAIGTFKGKAKREINARGLAVAPGFVNMLSHAYSSLLVDGRSLSDLRQGVTLEVFGENSMGPLSEAMRQDMLAQQGDYKYEVPWTTLGEFLTHLEKKGVATNFASFVSASEVREHELGQINRAPNAEELRRMKKLVEQAMQEGAMGLTTMLIYVPATFATTEEIVELAKVAAKYGGMFTAHMRSEGNRLEQAVDEMFQISQQAQIPTEIYHLKSAGQANWPKLDRVMAKIDSARRAGLPITANMYNYTAGATGLDAAMPPWVQEGGLQEWRRRLQDPALRQRVATDMTDPTQAWENLALASGPDGMLLLGFKQDSLKKYSGQTLTEVARLRGQSWTETAMDLVVHDDSRVGVAYYMMSEENVKKQIALPYMRFGSDAGSIAPEGFWLKASRHPRTYGNFARLLGKYVRDERVISLPEAIHRLTALPCQSLKIKERGLLQVGYYADVVVFDPATIQDKATFEKPHQLAEGVVHVLVNGTQVLDNGSHTHAMPGLAVRGPGWKPK</sequence>
<keyword evidence="3" id="KW-1185">Reference proteome</keyword>
<evidence type="ECO:0000313" key="3">
    <source>
        <dbReference type="Proteomes" id="UP000557307"/>
    </source>
</evidence>
<dbReference type="InterPro" id="IPR032466">
    <property type="entry name" value="Metal_Hydrolase"/>
</dbReference>
<dbReference type="InterPro" id="IPR013108">
    <property type="entry name" value="Amidohydro_3"/>
</dbReference>
<dbReference type="EC" id="3.5.1.81" evidence="2"/>
<dbReference type="InterPro" id="IPR050378">
    <property type="entry name" value="Metallo-dep_Hydrolases_sf"/>
</dbReference>
<dbReference type="RefSeq" id="WP_184178974.1">
    <property type="nucleotide sequence ID" value="NZ_JACHGF010000014.1"/>
</dbReference>
<dbReference type="Pfam" id="PF07969">
    <property type="entry name" value="Amidohydro_3"/>
    <property type="match status" value="1"/>
</dbReference>
<comment type="caution">
    <text evidence="2">The sequence shown here is derived from an EMBL/GenBank/DDBJ whole genome shotgun (WGS) entry which is preliminary data.</text>
</comment>
<keyword evidence="2" id="KW-0378">Hydrolase</keyword>